<dbReference type="Proteomes" id="UP000095283">
    <property type="component" value="Unplaced"/>
</dbReference>
<accession>A0A1I7WQM2</accession>
<reference evidence="3" key="1">
    <citation type="submission" date="2016-11" db="UniProtKB">
        <authorList>
            <consortium name="WormBaseParasite"/>
        </authorList>
    </citation>
    <scope>IDENTIFICATION</scope>
</reference>
<feature type="chain" id="PRO_5009310812" evidence="1">
    <location>
        <begin position="17"/>
        <end position="90"/>
    </location>
</feature>
<keyword evidence="1" id="KW-0732">Signal</keyword>
<sequence>MLYFYVLLFISPLGEQFSVWDVENLHNDPRCSVWTLDSVIVFTLLPKQPMSCSLVLHTTSIMTNYFKVGAKGLLTVSGHGIPLFCASYQS</sequence>
<protein>
    <submittedName>
        <fullName evidence="3">Neur_chan_LBD domain-containing protein</fullName>
    </submittedName>
</protein>
<keyword evidence="2" id="KW-1185">Reference proteome</keyword>
<dbReference type="AlphaFoldDB" id="A0A1I7WQM2"/>
<proteinExistence type="predicted"/>
<evidence type="ECO:0000313" key="2">
    <source>
        <dbReference type="Proteomes" id="UP000095283"/>
    </source>
</evidence>
<organism evidence="2 3">
    <name type="scientific">Heterorhabditis bacteriophora</name>
    <name type="common">Entomopathogenic nematode worm</name>
    <dbReference type="NCBI Taxonomy" id="37862"/>
    <lineage>
        <taxon>Eukaryota</taxon>
        <taxon>Metazoa</taxon>
        <taxon>Ecdysozoa</taxon>
        <taxon>Nematoda</taxon>
        <taxon>Chromadorea</taxon>
        <taxon>Rhabditida</taxon>
        <taxon>Rhabditina</taxon>
        <taxon>Rhabditomorpha</taxon>
        <taxon>Strongyloidea</taxon>
        <taxon>Heterorhabditidae</taxon>
        <taxon>Heterorhabditis</taxon>
    </lineage>
</organism>
<evidence type="ECO:0000256" key="1">
    <source>
        <dbReference type="SAM" id="SignalP"/>
    </source>
</evidence>
<feature type="signal peptide" evidence="1">
    <location>
        <begin position="1"/>
        <end position="16"/>
    </location>
</feature>
<dbReference type="WBParaSite" id="Hba_07455">
    <property type="protein sequence ID" value="Hba_07455"/>
    <property type="gene ID" value="Hba_07455"/>
</dbReference>
<evidence type="ECO:0000313" key="3">
    <source>
        <dbReference type="WBParaSite" id="Hba_07455"/>
    </source>
</evidence>
<name>A0A1I7WQM2_HETBA</name>